<accession>A0AAP4VKE9</accession>
<dbReference type="Pfam" id="PF13578">
    <property type="entry name" value="Methyltransf_24"/>
    <property type="match status" value="1"/>
</dbReference>
<evidence type="ECO:0000313" key="1">
    <source>
        <dbReference type="EMBL" id="MDN7570838.1"/>
    </source>
</evidence>
<sequence length="202" mass="23239">MAFTRDWFSNSIPSWNEAFASFKGADNLRFLEIGSFEGRSSCWLLENVLTSDSSILHCVDPWVGPIYERFMDSVSPWKDKVVMHRGKSEDMLPLIPGPFDLVYIDGLHMGFNVLQDAVLTWNKLKVGGLMIFDDYLWEHQGLDRTLVPKDAVDGFLSVIHGRYELVHIGYQVIIRKNDRGAEFERQYFDYCQSVSTDLSPVF</sequence>
<comment type="caution">
    <text evidence="1">The sequence shown here is derived from an EMBL/GenBank/DDBJ whole genome shotgun (WGS) entry which is preliminary data.</text>
</comment>
<dbReference type="EC" id="2.1.1.-" evidence="1"/>
<dbReference type="SUPFAM" id="SSF53335">
    <property type="entry name" value="S-adenosyl-L-methionine-dependent methyltransferases"/>
    <property type="match status" value="1"/>
</dbReference>
<dbReference type="RefSeq" id="WP_171026914.1">
    <property type="nucleotide sequence ID" value="NZ_CADEUY010000030.1"/>
</dbReference>
<dbReference type="GO" id="GO:0032259">
    <property type="term" value="P:methylation"/>
    <property type="evidence" value="ECO:0007669"/>
    <property type="project" value="UniProtKB-KW"/>
</dbReference>
<organism evidence="1 2">
    <name type="scientific">Burkholderia contaminans</name>
    <dbReference type="NCBI Taxonomy" id="488447"/>
    <lineage>
        <taxon>Bacteria</taxon>
        <taxon>Pseudomonadati</taxon>
        <taxon>Pseudomonadota</taxon>
        <taxon>Betaproteobacteria</taxon>
        <taxon>Burkholderiales</taxon>
        <taxon>Burkholderiaceae</taxon>
        <taxon>Burkholderia</taxon>
        <taxon>Burkholderia cepacia complex</taxon>
    </lineage>
</organism>
<gene>
    <name evidence="1" type="ORF">QZM56_40855</name>
</gene>
<dbReference type="Gene3D" id="3.40.50.150">
    <property type="entry name" value="Vaccinia Virus protein VP39"/>
    <property type="match status" value="1"/>
</dbReference>
<keyword evidence="1" id="KW-0808">Transferase</keyword>
<protein>
    <submittedName>
        <fullName evidence="1">Class I SAM-dependent methyltransferase</fullName>
        <ecNumber evidence="1">2.1.1.-</ecNumber>
    </submittedName>
</protein>
<keyword evidence="1" id="KW-0489">Methyltransferase</keyword>
<dbReference type="InterPro" id="IPR029063">
    <property type="entry name" value="SAM-dependent_MTases_sf"/>
</dbReference>
<proteinExistence type="predicted"/>
<dbReference type="EMBL" id="JAUJQS010000073">
    <property type="protein sequence ID" value="MDN7570838.1"/>
    <property type="molecule type" value="Genomic_DNA"/>
</dbReference>
<evidence type="ECO:0000313" key="2">
    <source>
        <dbReference type="Proteomes" id="UP001172109"/>
    </source>
</evidence>
<name>A0AAP4VKE9_9BURK</name>
<dbReference type="AlphaFoldDB" id="A0AAP4VKE9"/>
<reference evidence="1" key="1">
    <citation type="submission" date="2023-07" db="EMBL/GenBank/DDBJ databases">
        <title>A collection of bacterial strains from the Burkholderia cepacia Research Laboratory and Repository.</title>
        <authorList>
            <person name="Lipuma J."/>
            <person name="Spilker T."/>
            <person name="Caverly L."/>
        </authorList>
    </citation>
    <scope>NUCLEOTIDE SEQUENCE</scope>
    <source>
        <strain evidence="1">AU44979</strain>
    </source>
</reference>
<dbReference type="GO" id="GO:0008168">
    <property type="term" value="F:methyltransferase activity"/>
    <property type="evidence" value="ECO:0007669"/>
    <property type="project" value="UniProtKB-KW"/>
</dbReference>
<dbReference type="Proteomes" id="UP001172109">
    <property type="component" value="Unassembled WGS sequence"/>
</dbReference>